<dbReference type="PROSITE" id="PS50987">
    <property type="entry name" value="HTH_ARSR_2"/>
    <property type="match status" value="1"/>
</dbReference>
<sequence>MSAESLSVIARCMSDPTRSRMLVALMDGRAWTARELAEAGGVAASTATDHINRLAGGGLLIEHRQGRHRYVALAGPDVASAIEALAALGQEEVRPPRSMRQARTNAALARARLCYDHFAGGLGIAITDGLIAKGVVEPHSLELSRRGSAWLEDRLGAPLPPQRRAVTRPCLDWTERRVHLAGAYGAHIATVALNRGWVDRLPSSRAVEVTTAGAGQLADVFGVDLTTQRQRLATAPVARGPNVESPRH</sequence>
<feature type="domain" description="HTH arsR-type" evidence="1">
    <location>
        <begin position="1"/>
        <end position="93"/>
    </location>
</feature>
<dbReference type="Pfam" id="PF12840">
    <property type="entry name" value="HTH_20"/>
    <property type="match status" value="1"/>
</dbReference>
<dbReference type="RefSeq" id="WP_236401905.1">
    <property type="nucleotide sequence ID" value="NZ_JAKJHZ010000007.1"/>
</dbReference>
<dbReference type="InterPro" id="IPR001845">
    <property type="entry name" value="HTH_ArsR_DNA-bd_dom"/>
</dbReference>
<dbReference type="InterPro" id="IPR036390">
    <property type="entry name" value="WH_DNA-bd_sf"/>
</dbReference>
<gene>
    <name evidence="2" type="ORF">L2K70_11110</name>
</gene>
<evidence type="ECO:0000313" key="3">
    <source>
        <dbReference type="Proteomes" id="UP001201161"/>
    </source>
</evidence>
<dbReference type="EMBL" id="JAKJHZ010000007">
    <property type="protein sequence ID" value="MCF6378151.1"/>
    <property type="molecule type" value="Genomic_DNA"/>
</dbReference>
<proteinExistence type="predicted"/>
<protein>
    <submittedName>
        <fullName evidence="2">Winged helix-turn-helix domain-containing protein</fullName>
    </submittedName>
</protein>
<keyword evidence="3" id="KW-1185">Reference proteome</keyword>
<name>A0ABS9HCX6_9ACTN</name>
<dbReference type="InterPro" id="IPR011991">
    <property type="entry name" value="ArsR-like_HTH"/>
</dbReference>
<comment type="caution">
    <text evidence="2">The sequence shown here is derived from an EMBL/GenBank/DDBJ whole genome shotgun (WGS) entry which is preliminary data.</text>
</comment>
<evidence type="ECO:0000259" key="1">
    <source>
        <dbReference type="PROSITE" id="PS50987"/>
    </source>
</evidence>
<dbReference type="SUPFAM" id="SSF46785">
    <property type="entry name" value="Winged helix' DNA-binding domain"/>
    <property type="match status" value="1"/>
</dbReference>
<dbReference type="InterPro" id="IPR052543">
    <property type="entry name" value="HTH_Metal-responsive_Reg"/>
</dbReference>
<dbReference type="InterPro" id="IPR036388">
    <property type="entry name" value="WH-like_DNA-bd_sf"/>
</dbReference>
<dbReference type="CDD" id="cd00090">
    <property type="entry name" value="HTH_ARSR"/>
    <property type="match status" value="1"/>
</dbReference>
<reference evidence="2 3" key="1">
    <citation type="submission" date="2022-01" db="EMBL/GenBank/DDBJ databases">
        <title>Nocardioides sp. nov., an actinomycete isolated from mining soil.</title>
        <authorList>
            <person name="Liu L."/>
        </authorList>
    </citation>
    <scope>NUCLEOTIDE SEQUENCE [LARGE SCALE GENOMIC DNA]</scope>
    <source>
        <strain evidence="2 3">KLBMP 9356</strain>
    </source>
</reference>
<dbReference type="PANTHER" id="PTHR39168:SF2">
    <property type="entry name" value="HTH-TYPE TRANSCRIPTIONAL REGULATOR CMTR"/>
    <property type="match status" value="1"/>
</dbReference>
<organism evidence="2 3">
    <name type="scientific">Nocardioides potassii</name>
    <dbReference type="NCBI Taxonomy" id="2911371"/>
    <lineage>
        <taxon>Bacteria</taxon>
        <taxon>Bacillati</taxon>
        <taxon>Actinomycetota</taxon>
        <taxon>Actinomycetes</taxon>
        <taxon>Propionibacteriales</taxon>
        <taxon>Nocardioidaceae</taxon>
        <taxon>Nocardioides</taxon>
    </lineage>
</organism>
<dbReference type="Proteomes" id="UP001201161">
    <property type="component" value="Unassembled WGS sequence"/>
</dbReference>
<evidence type="ECO:0000313" key="2">
    <source>
        <dbReference type="EMBL" id="MCF6378151.1"/>
    </source>
</evidence>
<accession>A0ABS9HCX6</accession>
<dbReference type="PANTHER" id="PTHR39168">
    <property type="entry name" value="TRANSCRIPTIONAL REGULATOR-RELATED"/>
    <property type="match status" value="1"/>
</dbReference>
<dbReference type="SMART" id="SM00418">
    <property type="entry name" value="HTH_ARSR"/>
    <property type="match status" value="1"/>
</dbReference>
<dbReference type="Gene3D" id="1.10.10.10">
    <property type="entry name" value="Winged helix-like DNA-binding domain superfamily/Winged helix DNA-binding domain"/>
    <property type="match status" value="1"/>
</dbReference>